<protein>
    <submittedName>
        <fullName evidence="3">Response regulator</fullName>
    </submittedName>
</protein>
<dbReference type="InterPro" id="IPR001789">
    <property type="entry name" value="Sig_transdc_resp-reg_receiver"/>
</dbReference>
<gene>
    <name evidence="3" type="ORF">ACFFLM_04020</name>
</gene>
<organism evidence="3 4">
    <name type="scientific">Deinococcus oregonensis</name>
    <dbReference type="NCBI Taxonomy" id="1805970"/>
    <lineage>
        <taxon>Bacteria</taxon>
        <taxon>Thermotogati</taxon>
        <taxon>Deinococcota</taxon>
        <taxon>Deinococci</taxon>
        <taxon>Deinococcales</taxon>
        <taxon>Deinococcaceae</taxon>
        <taxon>Deinococcus</taxon>
    </lineage>
</organism>
<proteinExistence type="predicted"/>
<dbReference type="Pfam" id="PF00072">
    <property type="entry name" value="Response_reg"/>
    <property type="match status" value="1"/>
</dbReference>
<dbReference type="EMBL" id="JBHLYR010000013">
    <property type="protein sequence ID" value="MFB9991151.1"/>
    <property type="molecule type" value="Genomic_DNA"/>
</dbReference>
<evidence type="ECO:0000313" key="3">
    <source>
        <dbReference type="EMBL" id="MFB9991151.1"/>
    </source>
</evidence>
<feature type="domain" description="Response regulatory" evidence="2">
    <location>
        <begin position="8"/>
        <end position="129"/>
    </location>
</feature>
<dbReference type="SUPFAM" id="SSF52172">
    <property type="entry name" value="CheY-like"/>
    <property type="match status" value="1"/>
</dbReference>
<dbReference type="Gene3D" id="3.40.50.2300">
    <property type="match status" value="1"/>
</dbReference>
<feature type="modified residue" description="4-aspartylphosphate" evidence="1">
    <location>
        <position position="62"/>
    </location>
</feature>
<sequence>MTRSRPLRVLLVDDNLTDRLLAEEAFALIDQPCTLVTVDSGEAAMKLLTHPETVLPDVLLLDVNMPGMNGFELLVKLKDHPRLLFLPVVMLTTSAIPKDVSRAYILHASAYMLKSPSFQTSLEQIERFIEFWTQARLTTWPEMIPK</sequence>
<dbReference type="SMART" id="SM00448">
    <property type="entry name" value="REC"/>
    <property type="match status" value="1"/>
</dbReference>
<evidence type="ECO:0000256" key="1">
    <source>
        <dbReference type="PROSITE-ProRule" id="PRU00169"/>
    </source>
</evidence>
<accession>A0ABV6AX16</accession>
<dbReference type="InterPro" id="IPR052893">
    <property type="entry name" value="TCS_response_regulator"/>
</dbReference>
<name>A0ABV6AX16_9DEIO</name>
<keyword evidence="4" id="KW-1185">Reference proteome</keyword>
<dbReference type="InterPro" id="IPR011006">
    <property type="entry name" value="CheY-like_superfamily"/>
</dbReference>
<dbReference type="PANTHER" id="PTHR44520">
    <property type="entry name" value="RESPONSE REGULATOR RCP1-RELATED"/>
    <property type="match status" value="1"/>
</dbReference>
<keyword evidence="1" id="KW-0597">Phosphoprotein</keyword>
<comment type="caution">
    <text evidence="3">The sequence shown here is derived from an EMBL/GenBank/DDBJ whole genome shotgun (WGS) entry which is preliminary data.</text>
</comment>
<dbReference type="PROSITE" id="PS50110">
    <property type="entry name" value="RESPONSE_REGULATORY"/>
    <property type="match status" value="1"/>
</dbReference>
<dbReference type="Proteomes" id="UP001589733">
    <property type="component" value="Unassembled WGS sequence"/>
</dbReference>
<evidence type="ECO:0000259" key="2">
    <source>
        <dbReference type="PROSITE" id="PS50110"/>
    </source>
</evidence>
<dbReference type="RefSeq" id="WP_380005796.1">
    <property type="nucleotide sequence ID" value="NZ_JBHLYR010000013.1"/>
</dbReference>
<dbReference type="CDD" id="cd17557">
    <property type="entry name" value="REC_Rcp-like"/>
    <property type="match status" value="1"/>
</dbReference>
<reference evidence="3 4" key="1">
    <citation type="submission" date="2024-09" db="EMBL/GenBank/DDBJ databases">
        <authorList>
            <person name="Sun Q."/>
            <person name="Mori K."/>
        </authorList>
    </citation>
    <scope>NUCLEOTIDE SEQUENCE [LARGE SCALE GENOMIC DNA]</scope>
    <source>
        <strain evidence="3 4">JCM 13503</strain>
    </source>
</reference>
<dbReference type="PANTHER" id="PTHR44520:SF2">
    <property type="entry name" value="RESPONSE REGULATOR RCP1"/>
    <property type="match status" value="1"/>
</dbReference>
<evidence type="ECO:0000313" key="4">
    <source>
        <dbReference type="Proteomes" id="UP001589733"/>
    </source>
</evidence>